<dbReference type="Proteomes" id="UP000031928">
    <property type="component" value="Plasmid pCmarinum1"/>
</dbReference>
<keyword evidence="2" id="KW-0547">Nucleotide-binding</keyword>
<dbReference type="PANTHER" id="PTHR30050:SF4">
    <property type="entry name" value="ATP-BINDING PROTEIN RV3427C IN INSERTION SEQUENCE-RELATED"/>
    <property type="match status" value="1"/>
</dbReference>
<dbReference type="InterPro" id="IPR047661">
    <property type="entry name" value="IstB"/>
</dbReference>
<protein>
    <submittedName>
        <fullName evidence="5">Insertion element membrane protein</fullName>
    </submittedName>
</protein>
<evidence type="ECO:0000313" key="6">
    <source>
        <dbReference type="Proteomes" id="UP000031928"/>
    </source>
</evidence>
<evidence type="ECO:0000256" key="1">
    <source>
        <dbReference type="ARBA" id="ARBA00008059"/>
    </source>
</evidence>
<proteinExistence type="inferred from homology"/>
<evidence type="ECO:0000256" key="2">
    <source>
        <dbReference type="ARBA" id="ARBA00022741"/>
    </source>
</evidence>
<dbReference type="InterPro" id="IPR027417">
    <property type="entry name" value="P-loop_NTPase"/>
</dbReference>
<geneLocation type="plasmid" evidence="5 6">
    <name>pCmarinum1</name>
</geneLocation>
<dbReference type="HOGENOM" id="CLU_062999_1_2_11"/>
<dbReference type="GO" id="GO:0006260">
    <property type="term" value="P:DNA replication"/>
    <property type="evidence" value="ECO:0007669"/>
    <property type="project" value="TreeGrafter"/>
</dbReference>
<evidence type="ECO:0000313" key="5">
    <source>
        <dbReference type="EMBL" id="AJK70179.1"/>
    </source>
</evidence>
<dbReference type="InterPro" id="IPR028350">
    <property type="entry name" value="DNAC/IstB-like"/>
</dbReference>
<reference evidence="5 6" key="1">
    <citation type="submission" date="2014-05" db="EMBL/GenBank/DDBJ databases">
        <title>Complete genome sequence of Corynebacterium marinum DSM 44953.</title>
        <authorList>
            <person name="Schaffert L."/>
            <person name="Albersmeier A."/>
            <person name="Kalinowski J."/>
            <person name="Ruckert C."/>
        </authorList>
    </citation>
    <scope>NUCLEOTIDE SEQUENCE [LARGE SCALE GENOMIC DNA]</scope>
    <source>
        <strain evidence="5 6">DSM 44953</strain>
        <plasmid evidence="5 6">pCmarinum1</plasmid>
    </source>
</reference>
<keyword evidence="6" id="KW-1185">Reference proteome</keyword>
<gene>
    <name evidence="5" type="ORF">B840_13055</name>
</gene>
<sequence>MTEPITAVDIITAGKATSLTAAVLAEWAEKGTPKQREYLHGLLIAEQHSRHTARSTRLLRAAKLPMIKTLDGDDWSNIGFPDGYGRDQLRCLDFLDTGGDLVFYGDVGTGKTHLACALVAQACQAGIPARFFTTASLVAHLRRAKEADRLDKELASLAKNRLLVIDEFGYLPIDTEGARLLFQVIADAYEKRSLILTTNLAFSKWGAVFGDDHMAAAVIDRIVHHGRLLHFTGESYRVKHALMT</sequence>
<dbReference type="SUPFAM" id="SSF52540">
    <property type="entry name" value="P-loop containing nucleoside triphosphate hydrolases"/>
    <property type="match status" value="1"/>
</dbReference>
<dbReference type="AlphaFoldDB" id="A0A0B6TV77"/>
<dbReference type="InterPro" id="IPR002611">
    <property type="entry name" value="IstB_ATP-bd"/>
</dbReference>
<organism evidence="5 6">
    <name type="scientific">Corynebacterium marinum DSM 44953</name>
    <dbReference type="NCBI Taxonomy" id="1224162"/>
    <lineage>
        <taxon>Bacteria</taxon>
        <taxon>Bacillati</taxon>
        <taxon>Actinomycetota</taxon>
        <taxon>Actinomycetes</taxon>
        <taxon>Mycobacteriales</taxon>
        <taxon>Corynebacteriaceae</taxon>
        <taxon>Corynebacterium</taxon>
    </lineage>
</organism>
<dbReference type="PIRSF" id="PIRSF003073">
    <property type="entry name" value="DNAC_TnpB_IstB"/>
    <property type="match status" value="1"/>
</dbReference>
<evidence type="ECO:0000259" key="4">
    <source>
        <dbReference type="SMART" id="SM00382"/>
    </source>
</evidence>
<dbReference type="SMART" id="SM00382">
    <property type="entry name" value="AAA"/>
    <property type="match status" value="1"/>
</dbReference>
<evidence type="ECO:0000256" key="3">
    <source>
        <dbReference type="ARBA" id="ARBA00022840"/>
    </source>
</evidence>
<dbReference type="PANTHER" id="PTHR30050">
    <property type="entry name" value="CHROMOSOMAL REPLICATION INITIATOR PROTEIN DNAA"/>
    <property type="match status" value="1"/>
</dbReference>
<dbReference type="InterPro" id="IPR003593">
    <property type="entry name" value="AAA+_ATPase"/>
</dbReference>
<keyword evidence="5" id="KW-0614">Plasmid</keyword>
<dbReference type="RefSeq" id="WP_211255114.1">
    <property type="nucleotide sequence ID" value="NZ_CP007792.1"/>
</dbReference>
<accession>A0A0B6TV77</accession>
<name>A0A0B6TV77_9CORY</name>
<dbReference type="Gene3D" id="3.40.50.300">
    <property type="entry name" value="P-loop containing nucleotide triphosphate hydrolases"/>
    <property type="match status" value="1"/>
</dbReference>
<dbReference type="KEGG" id="cmq:B840_13055"/>
<dbReference type="GO" id="GO:0005524">
    <property type="term" value="F:ATP binding"/>
    <property type="evidence" value="ECO:0007669"/>
    <property type="project" value="UniProtKB-KW"/>
</dbReference>
<dbReference type="EMBL" id="CP007792">
    <property type="protein sequence ID" value="AJK70179.1"/>
    <property type="molecule type" value="Genomic_DNA"/>
</dbReference>
<dbReference type="NCBIfam" id="NF038214">
    <property type="entry name" value="IS21_help_AAA"/>
    <property type="match status" value="1"/>
</dbReference>
<keyword evidence="3" id="KW-0067">ATP-binding</keyword>
<feature type="domain" description="AAA+ ATPase" evidence="4">
    <location>
        <begin position="97"/>
        <end position="229"/>
    </location>
</feature>
<dbReference type="Pfam" id="PF01695">
    <property type="entry name" value="IstB_IS21"/>
    <property type="match status" value="1"/>
</dbReference>
<comment type="similarity">
    <text evidence="1">Belongs to the IS21/IS1162 putative ATP-binding protein family.</text>
</comment>
<dbReference type="CDD" id="cd00009">
    <property type="entry name" value="AAA"/>
    <property type="match status" value="1"/>
</dbReference>